<sequence>MADACSQVLGHLLPSIAAYQQGVLSDTTQFRHLHRPRPHNPTDNYSLDDDGFARVDALLAPWLATFGISRLLPLFKCMSHMRDIAFLHAVYQGRLDVVRYLDDAFGIHSFCYNALDIAATRGHLDVLEYLHDRDYVGCTKVAMGGAALHGHVHVLAFLHRKRHEGCFRGALDGAAQRGLHDVVRWLVEHEADDITALSSGFAAESGNVELYRYVASLDDGADEDALAEDMAARLASDLAKASTNGHHDLAIYLHETCHAQWSPIAFTGAAGGGHLTLLQHFAVVAPDVVGEDMAIAHAAGNGHLEVVQYLLEHFHGRLLADIAVEYAARNGHLAILELLHSHGVEGNPSKAFDGAVKHGHLAVLQWLVARATVEIKVPQMYSIEEAAAGGHLDVVQYVLDDCFQTMEVCLDDAAANGHVHVLDGLLGHARATYTYRALDLAATNGHMETMTWLHEHGHRATKAAMDGAAGNGHLAIVRFLHERRVEGCSTEAIDRAAKKGYVHVIDFVWTHRAGQCTHRAVENAVACGSLDTVEYLHARGKRGGAILMDTAAANGDLAMVAFLHANSPAGCSTAALDRAAHGGHLEVVKFLHAHRPEGGTFLALQFCLSVPVLEFLHRVCRLAVSGVVLTHAASRGYLNVVQWAYEILRPMRTPGEPSTSAMDSAAEHGHLPVLKWLHATDTSYGCSTRAMDRAARQGHLEVVKWLYAYRKEGCSAAAYRDAAFRGDLRMISWLCMHYYRPAFEEEAVGVACGQIKAFLEARVRARHGGDVHVASS</sequence>
<dbReference type="InterPro" id="IPR002110">
    <property type="entry name" value="Ankyrin_rpt"/>
</dbReference>
<dbReference type="SUPFAM" id="SSF48403">
    <property type="entry name" value="Ankyrin repeat"/>
    <property type="match status" value="2"/>
</dbReference>
<protein>
    <submittedName>
        <fullName evidence="2">Aste57867_1634 protein</fullName>
    </submittedName>
</protein>
<keyword evidence="3" id="KW-1185">Reference proteome</keyword>
<reference evidence="1" key="2">
    <citation type="submission" date="2019-06" db="EMBL/GenBank/DDBJ databases">
        <title>Genomics analysis of Aphanomyces spp. identifies a new class of oomycete effector associated with host adaptation.</title>
        <authorList>
            <person name="Gaulin E."/>
        </authorList>
    </citation>
    <scope>NUCLEOTIDE SEQUENCE</scope>
    <source>
        <strain evidence="1">CBS 578.67</strain>
    </source>
</reference>
<evidence type="ECO:0000313" key="1">
    <source>
        <dbReference type="EMBL" id="KAF0718532.1"/>
    </source>
</evidence>
<dbReference type="InterPro" id="IPR036770">
    <property type="entry name" value="Ankyrin_rpt-contain_sf"/>
</dbReference>
<dbReference type="Proteomes" id="UP000332933">
    <property type="component" value="Unassembled WGS sequence"/>
</dbReference>
<dbReference type="EMBL" id="CAADRA010000142">
    <property type="protein sequence ID" value="VFT78847.1"/>
    <property type="molecule type" value="Genomic_DNA"/>
</dbReference>
<evidence type="ECO:0000313" key="2">
    <source>
        <dbReference type="EMBL" id="VFT78847.1"/>
    </source>
</evidence>
<organism evidence="2 3">
    <name type="scientific">Aphanomyces stellatus</name>
    <dbReference type="NCBI Taxonomy" id="120398"/>
    <lineage>
        <taxon>Eukaryota</taxon>
        <taxon>Sar</taxon>
        <taxon>Stramenopiles</taxon>
        <taxon>Oomycota</taxon>
        <taxon>Saprolegniomycetes</taxon>
        <taxon>Saprolegniales</taxon>
        <taxon>Verrucalvaceae</taxon>
        <taxon>Aphanomyces</taxon>
    </lineage>
</organism>
<dbReference type="Pfam" id="PF13637">
    <property type="entry name" value="Ank_4"/>
    <property type="match status" value="2"/>
</dbReference>
<dbReference type="Gene3D" id="1.25.40.20">
    <property type="entry name" value="Ankyrin repeat-containing domain"/>
    <property type="match status" value="5"/>
</dbReference>
<dbReference type="PANTHER" id="PTHR46586:SF3">
    <property type="entry name" value="ANKYRIN REPEAT-CONTAINING PROTEIN"/>
    <property type="match status" value="1"/>
</dbReference>
<gene>
    <name evidence="2" type="primary">Aste57867_1634</name>
    <name evidence="1" type="ORF">As57867_001632</name>
    <name evidence="2" type="ORF">ASTE57867_1634</name>
</gene>
<evidence type="ECO:0000313" key="3">
    <source>
        <dbReference type="Proteomes" id="UP000332933"/>
    </source>
</evidence>
<dbReference type="EMBL" id="VJMH01000142">
    <property type="protein sequence ID" value="KAF0718532.1"/>
    <property type="molecule type" value="Genomic_DNA"/>
</dbReference>
<accession>A0A485K9W5</accession>
<dbReference type="SUPFAM" id="SSF140860">
    <property type="entry name" value="Pseudo ankyrin repeat-like"/>
    <property type="match status" value="1"/>
</dbReference>
<name>A0A485K9W5_9STRA</name>
<dbReference type="InterPro" id="IPR052050">
    <property type="entry name" value="SecEffector_AnkRepeat"/>
</dbReference>
<reference evidence="2 3" key="1">
    <citation type="submission" date="2019-03" db="EMBL/GenBank/DDBJ databases">
        <authorList>
            <person name="Gaulin E."/>
            <person name="Dumas B."/>
        </authorList>
    </citation>
    <scope>NUCLEOTIDE SEQUENCE [LARGE SCALE GENOMIC DNA]</scope>
    <source>
        <strain evidence="2">CBS 568.67</strain>
    </source>
</reference>
<dbReference type="OrthoDB" id="63919at2759"/>
<dbReference type="Pfam" id="PF12796">
    <property type="entry name" value="Ank_2"/>
    <property type="match status" value="1"/>
</dbReference>
<proteinExistence type="predicted"/>
<dbReference type="PANTHER" id="PTHR46586">
    <property type="entry name" value="ANKYRIN REPEAT-CONTAINING PROTEIN"/>
    <property type="match status" value="1"/>
</dbReference>
<dbReference type="SMART" id="SM00248">
    <property type="entry name" value="ANK"/>
    <property type="match status" value="8"/>
</dbReference>
<dbReference type="AlphaFoldDB" id="A0A485K9W5"/>